<dbReference type="AlphaFoldDB" id="A0AAD7V5V5"/>
<proteinExistence type="predicted"/>
<dbReference type="InterPro" id="IPR057978">
    <property type="entry name" value="TPR_DAAF5"/>
</dbReference>
<dbReference type="Proteomes" id="UP001234581">
    <property type="component" value="Unassembled WGS sequence"/>
</dbReference>
<dbReference type="RefSeq" id="XP_058344308.1">
    <property type="nucleotide sequence ID" value="XM_058484809.1"/>
</dbReference>
<accession>A0AAD7V5V5</accession>
<dbReference type="PANTHER" id="PTHR16216">
    <property type="entry name" value="DYNEIN ASSEMBLY FACTOR 5, AXONEMAL"/>
    <property type="match status" value="1"/>
</dbReference>
<keyword evidence="3" id="KW-1185">Reference proteome</keyword>
<dbReference type="Pfam" id="PF25757">
    <property type="entry name" value="TPR_DNAAF5"/>
    <property type="match status" value="1"/>
</dbReference>
<dbReference type="SUPFAM" id="SSF48371">
    <property type="entry name" value="ARM repeat"/>
    <property type="match status" value="1"/>
</dbReference>
<feature type="domain" description="Dynein axonemal assembly factor 5 TPR repeats" evidence="1">
    <location>
        <begin position="24"/>
        <end position="306"/>
    </location>
</feature>
<reference evidence="2 3" key="1">
    <citation type="submission" date="2023-03" db="EMBL/GenBank/DDBJ databases">
        <title>Genome sequence of Lichtheimia ornata CBS 291.66.</title>
        <authorList>
            <person name="Mohabir J.T."/>
            <person name="Shea T.P."/>
            <person name="Kurbessoian T."/>
            <person name="Berby B."/>
            <person name="Fontaine J."/>
            <person name="Livny J."/>
            <person name="Gnirke A."/>
            <person name="Stajich J.E."/>
            <person name="Cuomo C.A."/>
        </authorList>
    </citation>
    <scope>NUCLEOTIDE SEQUENCE [LARGE SCALE GENOMIC DNA]</scope>
    <source>
        <strain evidence="2">CBS 291.66</strain>
    </source>
</reference>
<dbReference type="InterPro" id="IPR016024">
    <property type="entry name" value="ARM-type_fold"/>
</dbReference>
<evidence type="ECO:0000313" key="3">
    <source>
        <dbReference type="Proteomes" id="UP001234581"/>
    </source>
</evidence>
<dbReference type="Gene3D" id="1.25.10.10">
    <property type="entry name" value="Leucine-rich Repeat Variant"/>
    <property type="match status" value="1"/>
</dbReference>
<sequence>MASQPACQDIVDRHSLNVLSDTSTNNRGDKKKALASLRRECTEQLETWGDQGVTNLLNDLFDRMAIWATSDIEYIREQVALLYQQMIHHATLSSELLDRVLDLVHQRLSRQHLATAKAAFVEPTEEIRVIWLDIMLHIAPGVINATQVDKALDILQLAIRDTSPDVQKRGGNTLTELAKHHRKEVAFAGERPMRMILDLLHHKHSALRVIGLQCTEQIGLAFPGAIHLLFEHDEAAKRQPIFPLLVYDNALLVRMTLSQVAGSLLINVTPQQRYANLPMLVPILLSCAADDMESISEASSVQMERVASMCADDLDAAGILDANLKHGDRGRLDAGFKHAVHQCYKPLMRQSIREAMELEEQRRLRALGVLATLYQHALEEDIWCEHQDTLDNLFTIYCNGMDDKAVISKLRSVLSVLGQRMPQTIYLHAMIPRFEEEELLHAETMCMGTKGLTITLDMLKALVSGPPRGGDVFHGDVEHVIGTLDKPYFWQLLSEDEELICETARLLKAMVTRHLNQLPLADTIRVRVVWFALVLRAASRIHHSNNPTTTSVRENATVTDLVNQLIGGFTQHVSMVSSVYGHYLPTLLKRICGQPKAHKRPNAWKTSSVELYVLEILVESITGDALENAGVTEQLVELVCYAGLRSTKEHQELGDIAVRKRALRLLSSLFRIDKGVHYLVDYEPEIFEHLLTPGLRSARLPGNSLSAYHVELLGAIAAGIEEDIISIDAIKTLVIPYISDFFSSNEPVLNAAMHLQIYASERLLLDNQRDMAQELLLPLLDTLRETSDEKALHRQRVLIRISDDQKFIDMIHHMNIADLVKGHTRHLLSNAKKENPAYPTLLRLAGDQDMD</sequence>
<organism evidence="2 3">
    <name type="scientific">Lichtheimia ornata</name>
    <dbReference type="NCBI Taxonomy" id="688661"/>
    <lineage>
        <taxon>Eukaryota</taxon>
        <taxon>Fungi</taxon>
        <taxon>Fungi incertae sedis</taxon>
        <taxon>Mucoromycota</taxon>
        <taxon>Mucoromycotina</taxon>
        <taxon>Mucoromycetes</taxon>
        <taxon>Mucorales</taxon>
        <taxon>Lichtheimiaceae</taxon>
        <taxon>Lichtheimia</taxon>
    </lineage>
</organism>
<dbReference type="GeneID" id="83212170"/>
<protein>
    <recommendedName>
        <fullName evidence="1">Dynein axonemal assembly factor 5 TPR repeats domain-containing protein</fullName>
    </recommendedName>
</protein>
<evidence type="ECO:0000313" key="2">
    <source>
        <dbReference type="EMBL" id="KAJ8659395.1"/>
    </source>
</evidence>
<gene>
    <name evidence="2" type="ORF">O0I10_004757</name>
</gene>
<comment type="caution">
    <text evidence="2">The sequence shown here is derived from an EMBL/GenBank/DDBJ whole genome shotgun (WGS) entry which is preliminary data.</text>
</comment>
<evidence type="ECO:0000259" key="1">
    <source>
        <dbReference type="Pfam" id="PF25757"/>
    </source>
</evidence>
<dbReference type="PANTHER" id="PTHR16216:SF2">
    <property type="entry name" value="DYNEIN AXONEMAL ASSEMBLY FACTOR 5"/>
    <property type="match status" value="1"/>
</dbReference>
<dbReference type="InterPro" id="IPR011989">
    <property type="entry name" value="ARM-like"/>
</dbReference>
<dbReference type="InterPro" id="IPR052623">
    <property type="entry name" value="DAAF5"/>
</dbReference>
<name>A0AAD7V5V5_9FUNG</name>
<dbReference type="EMBL" id="JARTCD010000018">
    <property type="protein sequence ID" value="KAJ8659395.1"/>
    <property type="molecule type" value="Genomic_DNA"/>
</dbReference>